<keyword evidence="2" id="KW-1185">Reference proteome</keyword>
<gene>
    <name evidence="1" type="ORF">P8609_14615</name>
</gene>
<dbReference type="RefSeq" id="WP_309263324.1">
    <property type="nucleotide sequence ID" value="NZ_JARUHG010000005.1"/>
</dbReference>
<protein>
    <recommendedName>
        <fullName evidence="3">7-cyano-7-deazaguanine synthase</fullName>
    </recommendedName>
</protein>
<name>A0ABU1CGX4_9GAMM</name>
<evidence type="ECO:0000313" key="2">
    <source>
        <dbReference type="Proteomes" id="UP001233535"/>
    </source>
</evidence>
<accession>A0ABU1CGX4</accession>
<evidence type="ECO:0008006" key="3">
    <source>
        <dbReference type="Google" id="ProtNLM"/>
    </source>
</evidence>
<dbReference type="SUPFAM" id="SSF52402">
    <property type="entry name" value="Adenine nucleotide alpha hydrolases-like"/>
    <property type="match status" value="1"/>
</dbReference>
<proteinExistence type="predicted"/>
<dbReference type="EMBL" id="JARUHG010000005">
    <property type="protein sequence ID" value="MDR0184194.1"/>
    <property type="molecule type" value="Genomic_DNA"/>
</dbReference>
<organism evidence="1 2">
    <name type="scientific">Lysobacter arvi</name>
    <dbReference type="NCBI Taxonomy" id="3038776"/>
    <lineage>
        <taxon>Bacteria</taxon>
        <taxon>Pseudomonadati</taxon>
        <taxon>Pseudomonadota</taxon>
        <taxon>Gammaproteobacteria</taxon>
        <taxon>Lysobacterales</taxon>
        <taxon>Lysobacteraceae</taxon>
        <taxon>Lysobacter</taxon>
    </lineage>
</organism>
<sequence length="293" mass="33832">MQGTRANDDLPEGFARVDGPHEDVGDAARCVRLLWTGGWDSTFRLLQLLLRDRIRVVPYYLEDRTRPSTDTEIDTMARIARRLNEEFPHTRELLQPVRRAAVADIVVDEDILLALRKIRRRSFIGSQYAWLPAFCRDHALDGMELGVHVDDKVQALLRGFVVEVAHPAGFRSVRVDPARAGTPEHTLFGAFGFPLFRVDKREIERDSRAAGWDHIMEMTWFCHRPVRGRPCGLCAPCVYTIEEGLARRVPWPRRVLSFFYRRFVLPWKGPLRQLRLMMRGTRERPPPEPDLGA</sequence>
<evidence type="ECO:0000313" key="1">
    <source>
        <dbReference type="EMBL" id="MDR0184194.1"/>
    </source>
</evidence>
<reference evidence="1 2" key="1">
    <citation type="submission" date="2023-04" db="EMBL/GenBank/DDBJ databases">
        <title>Lysobacter sp. strain UC isolated from soil sample.</title>
        <authorList>
            <person name="Choksket S."/>
            <person name="Harshvardhan F."/>
            <person name="Rana R."/>
            <person name="Patil P.B."/>
            <person name="Korpole S."/>
        </authorList>
    </citation>
    <scope>NUCLEOTIDE SEQUENCE [LARGE SCALE GENOMIC DNA]</scope>
    <source>
        <strain evidence="1 2">UC</strain>
    </source>
</reference>
<dbReference type="InterPro" id="IPR014729">
    <property type="entry name" value="Rossmann-like_a/b/a_fold"/>
</dbReference>
<dbReference type="Proteomes" id="UP001233535">
    <property type="component" value="Unassembled WGS sequence"/>
</dbReference>
<comment type="caution">
    <text evidence="1">The sequence shown here is derived from an EMBL/GenBank/DDBJ whole genome shotgun (WGS) entry which is preliminary data.</text>
</comment>
<dbReference type="Gene3D" id="3.40.50.620">
    <property type="entry name" value="HUPs"/>
    <property type="match status" value="1"/>
</dbReference>